<feature type="region of interest" description="Disordered" evidence="1">
    <location>
        <begin position="344"/>
        <end position="416"/>
    </location>
</feature>
<evidence type="ECO:0000256" key="1">
    <source>
        <dbReference type="SAM" id="MobiDB-lite"/>
    </source>
</evidence>
<gene>
    <name evidence="2" type="ORF">K504DRAFT_385531</name>
</gene>
<accession>A0A6G1K2J4</accession>
<organism evidence="2 3">
    <name type="scientific">Pleomassaria siparia CBS 279.74</name>
    <dbReference type="NCBI Taxonomy" id="1314801"/>
    <lineage>
        <taxon>Eukaryota</taxon>
        <taxon>Fungi</taxon>
        <taxon>Dikarya</taxon>
        <taxon>Ascomycota</taxon>
        <taxon>Pezizomycotina</taxon>
        <taxon>Dothideomycetes</taxon>
        <taxon>Pleosporomycetidae</taxon>
        <taxon>Pleosporales</taxon>
        <taxon>Pleomassariaceae</taxon>
        <taxon>Pleomassaria</taxon>
    </lineage>
</organism>
<feature type="region of interest" description="Disordered" evidence="1">
    <location>
        <begin position="829"/>
        <end position="970"/>
    </location>
</feature>
<feature type="non-terminal residue" evidence="2">
    <location>
        <position position="1"/>
    </location>
</feature>
<dbReference type="EMBL" id="MU005775">
    <property type="protein sequence ID" value="KAF2706671.1"/>
    <property type="molecule type" value="Genomic_DNA"/>
</dbReference>
<protein>
    <submittedName>
        <fullName evidence="2">Uncharacterized protein</fullName>
    </submittedName>
</protein>
<feature type="compositionally biased region" description="Low complexity" evidence="1">
    <location>
        <begin position="467"/>
        <end position="481"/>
    </location>
</feature>
<evidence type="ECO:0000313" key="2">
    <source>
        <dbReference type="EMBL" id="KAF2706671.1"/>
    </source>
</evidence>
<feature type="compositionally biased region" description="Low complexity" evidence="1">
    <location>
        <begin position="39"/>
        <end position="49"/>
    </location>
</feature>
<evidence type="ECO:0000313" key="3">
    <source>
        <dbReference type="Proteomes" id="UP000799428"/>
    </source>
</evidence>
<feature type="compositionally biased region" description="Basic residues" evidence="1">
    <location>
        <begin position="931"/>
        <end position="941"/>
    </location>
</feature>
<keyword evidence="3" id="KW-1185">Reference proteome</keyword>
<name>A0A6G1K2J4_9PLEO</name>
<feature type="compositionally biased region" description="Basic and acidic residues" evidence="1">
    <location>
        <begin position="894"/>
        <end position="905"/>
    </location>
</feature>
<feature type="region of interest" description="Disordered" evidence="1">
    <location>
        <begin position="34"/>
        <end position="62"/>
    </location>
</feature>
<feature type="compositionally biased region" description="Basic and acidic residues" evidence="1">
    <location>
        <begin position="942"/>
        <end position="952"/>
    </location>
</feature>
<dbReference type="AlphaFoldDB" id="A0A6G1K2J4"/>
<feature type="compositionally biased region" description="Polar residues" evidence="1">
    <location>
        <begin position="954"/>
        <end position="970"/>
    </location>
</feature>
<feature type="region of interest" description="Disordered" evidence="1">
    <location>
        <begin position="779"/>
        <end position="811"/>
    </location>
</feature>
<feature type="compositionally biased region" description="Polar residues" evidence="1">
    <location>
        <begin position="344"/>
        <end position="355"/>
    </location>
</feature>
<feature type="region of interest" description="Disordered" evidence="1">
    <location>
        <begin position="459"/>
        <end position="481"/>
    </location>
</feature>
<feature type="region of interest" description="Disordered" evidence="1">
    <location>
        <begin position="625"/>
        <end position="674"/>
    </location>
</feature>
<sequence length="970" mass="105781">AMSYKVEELLALRDSVSESAVSIDRFADEDVIKEKPLQTSTTPAIAPIAPDKKPSPSPSIKRGKAERLLKEHGSPPGMRVTAGGRVVPSDLPPLSSARFGNNNLKPQSLRSVGSGNTMSAQAQSDFNSTARVQVYGDQPFIWIGDKMFALPSVAPSSTLAALAPPVVEATKHMAEPMNSLQGGYSSGPSALAPAPQRSNTQSPLIGLDLQTLKQQQTFKKQELRIVEQTEVLQASQQNEAWRTTMIEKKRNLIVELDTLRRQISAAEANIPKDNFASSVDSATAPLATFVPQLQQPISQAVYPMLAPNTFPPLLMYPSPFAGYHGVEATQLERNARFLASNENKMTAPQSPNSANRRSHAIEIKPPRDEPKKPIPSALDPKSPTYEPATKADTMKELAPPTPSPAKQSTWRSSREVLSQKVSLSSIDTTDFFPTNTHEHSSTRMAPQIKNAKQRENTVAVPSTPEKAWPASPWNPSSSRSSAAMPLWTETLAKRPSNSSIGAVRANQAVVKSQDRTSLTPHEVLQATFTGSGADSRQSTNHRTGTDENWLICSNKINHVPSTYQEGYQAGYDHVGLPDSYEVLQGFIQGMLQSIEDDKNSRSSNQPTRNLPSAGFTARSASLRGLMSSSTPHDSAVSMSFHRNDSGSVAQENVRSTKPSIMLSNNRRDGAYSPQGSVLDAPISYTLCNETANARESRPRHPSSAMYPGSAGVSDKISLGYRHVAMPTAENHVDLKNPETGVLSRADSSFSGMVFPRQFSGNQLGNRGYGTPISMQRYYPTPKEYGPGGLEKSAHASSHVRPAPNQRLSGLDGAMDDLAGLVVDTRLDELPQRPRQQQQPPSTTESVVTEASCFRPSSSSKGKQKATYSPPKLVSAKGREAVVSSPTNPPGSCKKSGEHSPAKVKLEQVTNKFRRSRKNEPRNMSPEEKTAHTNKWRTRFRGIRADEMKDKYEWIQNNPRKTNDGSANQRR</sequence>
<feature type="compositionally biased region" description="Basic and acidic residues" evidence="1">
    <location>
        <begin position="917"/>
        <end position="930"/>
    </location>
</feature>
<feature type="compositionally biased region" description="Basic and acidic residues" evidence="1">
    <location>
        <begin position="359"/>
        <end position="372"/>
    </location>
</feature>
<feature type="compositionally biased region" description="Polar residues" evidence="1">
    <location>
        <begin position="841"/>
        <end position="860"/>
    </location>
</feature>
<dbReference type="Proteomes" id="UP000799428">
    <property type="component" value="Unassembled WGS sequence"/>
</dbReference>
<feature type="compositionally biased region" description="Polar residues" evidence="1">
    <location>
        <begin position="645"/>
        <end position="664"/>
    </location>
</feature>
<feature type="compositionally biased region" description="Polar residues" evidence="1">
    <location>
        <begin position="404"/>
        <end position="416"/>
    </location>
</feature>
<dbReference type="OrthoDB" id="30417at2759"/>
<proteinExistence type="predicted"/>
<reference evidence="2" key="1">
    <citation type="journal article" date="2020" name="Stud. Mycol.">
        <title>101 Dothideomycetes genomes: a test case for predicting lifestyles and emergence of pathogens.</title>
        <authorList>
            <person name="Haridas S."/>
            <person name="Albert R."/>
            <person name="Binder M."/>
            <person name="Bloem J."/>
            <person name="Labutti K."/>
            <person name="Salamov A."/>
            <person name="Andreopoulos B."/>
            <person name="Baker S."/>
            <person name="Barry K."/>
            <person name="Bills G."/>
            <person name="Bluhm B."/>
            <person name="Cannon C."/>
            <person name="Castanera R."/>
            <person name="Culley D."/>
            <person name="Daum C."/>
            <person name="Ezra D."/>
            <person name="Gonzalez J."/>
            <person name="Henrissat B."/>
            <person name="Kuo A."/>
            <person name="Liang C."/>
            <person name="Lipzen A."/>
            <person name="Lutzoni F."/>
            <person name="Magnuson J."/>
            <person name="Mondo S."/>
            <person name="Nolan M."/>
            <person name="Ohm R."/>
            <person name="Pangilinan J."/>
            <person name="Park H.-J."/>
            <person name="Ramirez L."/>
            <person name="Alfaro M."/>
            <person name="Sun H."/>
            <person name="Tritt A."/>
            <person name="Yoshinaga Y."/>
            <person name="Zwiers L.-H."/>
            <person name="Turgeon B."/>
            <person name="Goodwin S."/>
            <person name="Spatafora J."/>
            <person name="Crous P."/>
            <person name="Grigoriev I."/>
        </authorList>
    </citation>
    <scope>NUCLEOTIDE SEQUENCE</scope>
    <source>
        <strain evidence="2">CBS 279.74</strain>
    </source>
</reference>